<dbReference type="AlphaFoldDB" id="A0A479ZZU6"/>
<keyword evidence="2" id="KW-1185">Reference proteome</keyword>
<dbReference type="RefSeq" id="WP_268932446.1">
    <property type="nucleotide sequence ID" value="NZ_BJCE01000124.1"/>
</dbReference>
<evidence type="ECO:0000313" key="2">
    <source>
        <dbReference type="Proteomes" id="UP000300142"/>
    </source>
</evidence>
<proteinExistence type="predicted"/>
<accession>A0A479ZZU6</accession>
<reference evidence="2" key="1">
    <citation type="submission" date="2019-02" db="EMBL/GenBank/DDBJ databases">
        <title>Draft genome sequence of Sphaerospermopsis reniformis NIES-1949.</title>
        <authorList>
            <person name="Yamaguchi H."/>
            <person name="Suzuki S."/>
            <person name="Kawachi M."/>
        </authorList>
    </citation>
    <scope>NUCLEOTIDE SEQUENCE [LARGE SCALE GENOMIC DNA]</scope>
    <source>
        <strain evidence="2">NIES-1949</strain>
    </source>
</reference>
<protein>
    <submittedName>
        <fullName evidence="1">Uncharacterized protein</fullName>
    </submittedName>
</protein>
<gene>
    <name evidence="1" type="ORF">SR1949_33290</name>
</gene>
<dbReference type="EMBL" id="BJCE01000124">
    <property type="protein sequence ID" value="GCL38215.1"/>
    <property type="molecule type" value="Genomic_DNA"/>
</dbReference>
<dbReference type="Proteomes" id="UP000300142">
    <property type="component" value="Unassembled WGS sequence"/>
</dbReference>
<evidence type="ECO:0000313" key="1">
    <source>
        <dbReference type="EMBL" id="GCL38215.1"/>
    </source>
</evidence>
<comment type="caution">
    <text evidence="1">The sequence shown here is derived from an EMBL/GenBank/DDBJ whole genome shotgun (WGS) entry which is preliminary data.</text>
</comment>
<organism evidence="1 2">
    <name type="scientific">Sphaerospermopsis reniformis</name>
    <dbReference type="NCBI Taxonomy" id="531300"/>
    <lineage>
        <taxon>Bacteria</taxon>
        <taxon>Bacillati</taxon>
        <taxon>Cyanobacteriota</taxon>
        <taxon>Cyanophyceae</taxon>
        <taxon>Nostocales</taxon>
        <taxon>Aphanizomenonaceae</taxon>
        <taxon>Sphaerospermopsis</taxon>
    </lineage>
</organism>
<name>A0A479ZZU6_9CYAN</name>
<sequence length="43" mass="5056">MFWQLVTKDKYQPIANLQIPTQLKPNSNLVQLLGIQLTVTRRF</sequence>